<dbReference type="EMBL" id="CP001804">
    <property type="protein sequence ID" value="ACY16761.1"/>
    <property type="molecule type" value="Genomic_DNA"/>
</dbReference>
<dbReference type="Proteomes" id="UP000001880">
    <property type="component" value="Chromosome"/>
</dbReference>
<dbReference type="OrthoDB" id="9794137at2"/>
<dbReference type="InterPro" id="IPR047140">
    <property type="entry name" value="LabA"/>
</dbReference>
<dbReference type="Pfam" id="PF01936">
    <property type="entry name" value="NYN"/>
    <property type="match status" value="1"/>
</dbReference>
<evidence type="ECO:0000313" key="2">
    <source>
        <dbReference type="EMBL" id="ACY16761.1"/>
    </source>
</evidence>
<organism evidence="2 3">
    <name type="scientific">Haliangium ochraceum (strain DSM 14365 / JCM 11303 / SMP-2)</name>
    <dbReference type="NCBI Taxonomy" id="502025"/>
    <lineage>
        <taxon>Bacteria</taxon>
        <taxon>Pseudomonadati</taxon>
        <taxon>Myxococcota</taxon>
        <taxon>Polyangia</taxon>
        <taxon>Haliangiales</taxon>
        <taxon>Kofleriaceae</taxon>
        <taxon>Haliangium</taxon>
    </lineage>
</organism>
<dbReference type="PANTHER" id="PTHR35458:SF8">
    <property type="entry name" value="SLR0650 PROTEIN"/>
    <property type="match status" value="1"/>
</dbReference>
<dbReference type="PANTHER" id="PTHR35458">
    <property type="entry name" value="SLR0755 PROTEIN"/>
    <property type="match status" value="1"/>
</dbReference>
<reference evidence="2 3" key="1">
    <citation type="journal article" date="2010" name="Stand. Genomic Sci.">
        <title>Complete genome sequence of Haliangium ochraceum type strain (SMP-2).</title>
        <authorList>
            <consortium name="US DOE Joint Genome Institute (JGI-PGF)"/>
            <person name="Ivanova N."/>
            <person name="Daum C."/>
            <person name="Lang E."/>
            <person name="Abt B."/>
            <person name="Kopitz M."/>
            <person name="Saunders E."/>
            <person name="Lapidus A."/>
            <person name="Lucas S."/>
            <person name="Glavina Del Rio T."/>
            <person name="Nolan M."/>
            <person name="Tice H."/>
            <person name="Copeland A."/>
            <person name="Cheng J.F."/>
            <person name="Chen F."/>
            <person name="Bruce D."/>
            <person name="Goodwin L."/>
            <person name="Pitluck S."/>
            <person name="Mavromatis K."/>
            <person name="Pati A."/>
            <person name="Mikhailova N."/>
            <person name="Chen A."/>
            <person name="Palaniappan K."/>
            <person name="Land M."/>
            <person name="Hauser L."/>
            <person name="Chang Y.J."/>
            <person name="Jeffries C.D."/>
            <person name="Detter J.C."/>
            <person name="Brettin T."/>
            <person name="Rohde M."/>
            <person name="Goker M."/>
            <person name="Bristow J."/>
            <person name="Markowitz V."/>
            <person name="Eisen J.A."/>
            <person name="Hugenholtz P."/>
            <person name="Kyrpides N.C."/>
            <person name="Klenk H.P."/>
        </authorList>
    </citation>
    <scope>NUCLEOTIDE SEQUENCE [LARGE SCALE GENOMIC DNA]</scope>
    <source>
        <strain evidence="3">DSM 14365 / CIP 107738 / JCM 11303 / AJ 13395 / SMP-2</strain>
    </source>
</reference>
<dbReference type="AlphaFoldDB" id="D0LM55"/>
<dbReference type="HOGENOM" id="CLU_1004354_0_0_7"/>
<proteinExistence type="predicted"/>
<dbReference type="GO" id="GO:0004540">
    <property type="term" value="F:RNA nuclease activity"/>
    <property type="evidence" value="ECO:0007669"/>
    <property type="project" value="InterPro"/>
</dbReference>
<gene>
    <name evidence="2" type="ordered locus">Hoch_4264</name>
</gene>
<accession>D0LM55</accession>
<sequence length="261" mass="30136">MHRFSLFVDGSNLFGVLRGQGIQVDDYQGFYRFLFEQTVSSWHSSAPATEPLPACLVRVYWYVVGQMDDWDLSDSKTQRHLQEQFERDEEVQRLALAEIGHPPSALSDSSLCREAWKHHLSECRRWYDAKRHTLDKMRRFYHAVRSSTDFIDIDERGHWKVDILRRSVQEKGIDTSLAVDMVAMLDNYDVAVVLSGDADMIPSIEIAKNRCKQVAAVQFQQGQRTERRGRGFASRLKASADFVVTIYEDDLLAQPFAERGR</sequence>
<feature type="domain" description="NYN" evidence="1">
    <location>
        <begin position="124"/>
        <end position="220"/>
    </location>
</feature>
<dbReference type="RefSeq" id="WP_012829359.1">
    <property type="nucleotide sequence ID" value="NC_013440.1"/>
</dbReference>
<dbReference type="InterPro" id="IPR021139">
    <property type="entry name" value="NYN"/>
</dbReference>
<dbReference type="Gene3D" id="3.40.50.1010">
    <property type="entry name" value="5'-nuclease"/>
    <property type="match status" value="1"/>
</dbReference>
<keyword evidence="3" id="KW-1185">Reference proteome</keyword>
<protein>
    <recommendedName>
        <fullName evidence="1">NYN domain-containing protein</fullName>
    </recommendedName>
</protein>
<dbReference type="STRING" id="502025.Hoch_4264"/>
<dbReference type="KEGG" id="hoh:Hoch_4264"/>
<evidence type="ECO:0000313" key="3">
    <source>
        <dbReference type="Proteomes" id="UP000001880"/>
    </source>
</evidence>
<dbReference type="eggNOG" id="COG1432">
    <property type="taxonomic scope" value="Bacteria"/>
</dbReference>
<name>D0LM55_HALO1</name>
<evidence type="ECO:0000259" key="1">
    <source>
        <dbReference type="Pfam" id="PF01936"/>
    </source>
</evidence>